<proteinExistence type="predicted"/>
<dbReference type="PATRIC" id="fig|861299.3.peg.4142"/>
<dbReference type="Gene3D" id="2.60.120.260">
    <property type="entry name" value="Galactose-binding domain-like"/>
    <property type="match status" value="2"/>
</dbReference>
<evidence type="ECO:0008006" key="5">
    <source>
        <dbReference type="Google" id="ProtNLM"/>
    </source>
</evidence>
<name>W0RKK9_9BACT</name>
<dbReference type="InterPro" id="IPR005194">
    <property type="entry name" value="Glyco_hydro_65_C"/>
</dbReference>
<dbReference type="eggNOG" id="COG3408">
    <property type="taxonomic scope" value="Bacteria"/>
</dbReference>
<dbReference type="SUPFAM" id="SSF49785">
    <property type="entry name" value="Galactose-binding domain-like"/>
    <property type="match status" value="1"/>
</dbReference>
<keyword evidence="4" id="KW-1185">Reference proteome</keyword>
<gene>
    <name evidence="3" type="ORF">J421_4087</name>
</gene>
<dbReference type="InterPro" id="IPR008979">
    <property type="entry name" value="Galactose-bd-like_sf"/>
</dbReference>
<dbReference type="STRING" id="861299.J421_4087"/>
<dbReference type="InterPro" id="IPR008928">
    <property type="entry name" value="6-hairpin_glycosidase_sf"/>
</dbReference>
<protein>
    <recommendedName>
        <fullName evidence="5">F5/8 type C domain-containing protein</fullName>
    </recommendedName>
</protein>
<evidence type="ECO:0000313" key="4">
    <source>
        <dbReference type="Proteomes" id="UP000019151"/>
    </source>
</evidence>
<feature type="domain" description="Glycoside hydrolase family 65 C-terminal" evidence="1">
    <location>
        <begin position="437"/>
        <end position="492"/>
    </location>
</feature>
<feature type="domain" description="Mannosylglycerate hydrolase MGH1-like glycoside hydrolase" evidence="2">
    <location>
        <begin position="88"/>
        <end position="422"/>
    </location>
</feature>
<evidence type="ECO:0000259" key="2">
    <source>
        <dbReference type="Pfam" id="PF22422"/>
    </source>
</evidence>
<dbReference type="Proteomes" id="UP000019151">
    <property type="component" value="Chromosome"/>
</dbReference>
<dbReference type="eggNOG" id="COG3459">
    <property type="taxonomic scope" value="Bacteria"/>
</dbReference>
<dbReference type="EMBL" id="CP007128">
    <property type="protein sequence ID" value="AHG91624.1"/>
    <property type="molecule type" value="Genomic_DNA"/>
</dbReference>
<dbReference type="GO" id="GO:0005975">
    <property type="term" value="P:carbohydrate metabolic process"/>
    <property type="evidence" value="ECO:0007669"/>
    <property type="project" value="InterPro"/>
</dbReference>
<sequence length="828" mass="93347">MLLVGTAASVHAQVLDKRAQLARYDWLDNRDYDWFAERIPFFESPEPELDATYYYRWELLTKHLTYGDPRTGYTFTEFIDRPFWSGAYGAISCPLGHQFAEVRWLKDRRVIDDFARYWFETPGAQPRSYSNWYGDAMWGTFAVLGDTAFLHRVLPYMKRQYDGWVAERFDAAHGLFHWDGLHDGMERNINSRQTDDVDEGADGYRPTLNSYLFADARAISRASALFGDSATARLFAERAAAIKRRVQEELWDARRGFFLHQNAHDDRDGLRAKARTYDSGKYAGNPHGRELLGYVPWQFSLPDSGYERAWWFLMDTAYFAAPHGPTTAERHDPLFLVAPRCCHWSGNSWPYATAQTLDALANLLNDYHQSYVTKRDYATLLRTYARTQRKQGRPYVAEAANPDDGSWAGHDTFDHSEHYFHSSFVDLVVTGLVGLRPRADDTLEVNPLAPDEWLHFALDDVAYHGHRVSVLWDRDGSRYRRGRGLVLLVDGRVAGSRATLGRLSVPIAPPPPVPPPRPRVNVAVNNGRGAWPLVRATFSAPDAPPYALVDGTYRYTVSPPNRWTDSGSTRARESLVLDFGAERAIDEVTVYLLDDGAGSRVRAPARYDVETWTGERWVPAPVRERVPARPTGHMANHVRLARTVRTSRIRVVLTHRAGAYTGLTELEAWSDAPPPDESTRASDDLAFGAATSASFAAPGFPAADATDLRVAFSRYSRNRWSTVGSPNARDSLELDLGGPRDVETIEAYLWGDGDRVRAPRAMTVELWDAGQWHEARVVARSPERPATWAANTVRIAPARASRIRVTFTHDAPAATAVTELMVWGPARR</sequence>
<dbReference type="Pfam" id="PF22422">
    <property type="entry name" value="MGH1-like_GH"/>
    <property type="match status" value="1"/>
</dbReference>
<reference evidence="3 4" key="1">
    <citation type="journal article" date="2014" name="Genome Announc.">
        <title>Genome Sequence and Methylome of Soil Bacterium Gemmatirosa kalamazoonensis KBS708T, a Member of the Rarely Cultivated Gemmatimonadetes Phylum.</title>
        <authorList>
            <person name="Debruyn J.M."/>
            <person name="Radosevich M."/>
            <person name="Wommack K.E."/>
            <person name="Polson S.W."/>
            <person name="Hauser L.J."/>
            <person name="Fawaz M.N."/>
            <person name="Korlach J."/>
            <person name="Tsai Y.C."/>
        </authorList>
    </citation>
    <scope>NUCLEOTIDE SEQUENCE [LARGE SCALE GENOMIC DNA]</scope>
    <source>
        <strain evidence="3 4">KBS708</strain>
    </source>
</reference>
<accession>W0RKK9</accession>
<evidence type="ECO:0000313" key="3">
    <source>
        <dbReference type="EMBL" id="AHG91624.1"/>
    </source>
</evidence>
<dbReference type="InterPro" id="IPR012341">
    <property type="entry name" value="6hp_glycosidase-like_sf"/>
</dbReference>
<dbReference type="AlphaFoldDB" id="W0RKK9"/>
<dbReference type="InterPro" id="IPR054491">
    <property type="entry name" value="MGH1-like_GH"/>
</dbReference>
<dbReference type="KEGG" id="gba:J421_4087"/>
<dbReference type="InParanoid" id="W0RKK9"/>
<dbReference type="SUPFAM" id="SSF48208">
    <property type="entry name" value="Six-hairpin glycosidases"/>
    <property type="match status" value="1"/>
</dbReference>
<organism evidence="3 4">
    <name type="scientific">Gemmatirosa kalamazoonensis</name>
    <dbReference type="NCBI Taxonomy" id="861299"/>
    <lineage>
        <taxon>Bacteria</taxon>
        <taxon>Pseudomonadati</taxon>
        <taxon>Gemmatimonadota</taxon>
        <taxon>Gemmatimonadia</taxon>
        <taxon>Gemmatimonadales</taxon>
        <taxon>Gemmatimonadaceae</taxon>
        <taxon>Gemmatirosa</taxon>
    </lineage>
</organism>
<dbReference type="HOGENOM" id="CLU_016780_0_0_0"/>
<evidence type="ECO:0000259" key="1">
    <source>
        <dbReference type="Pfam" id="PF03633"/>
    </source>
</evidence>
<dbReference type="Pfam" id="PF03633">
    <property type="entry name" value="Glyco_hydro_65C"/>
    <property type="match status" value="1"/>
</dbReference>
<dbReference type="Gene3D" id="1.50.10.10">
    <property type="match status" value="1"/>
</dbReference>